<dbReference type="AlphaFoldDB" id="A0A8B6CY99"/>
<sequence>MATTSPANLTIEVLFVVDYAIYKRFLDFSNGSSTDAENNIEIYYARIFDGKPETSVWTTQIKQAPEVGSPREMVDTASALDLFLNWIVSTPDLPNFDYAILFSGYNLTYGGSASNTGLSYPSSVCQNISLMATTMGGPVAVVEESFSDIRSIGIAAQELGRRY</sequence>
<protein>
    <submittedName>
        <fullName evidence="1">Uncharacterized protein</fullName>
    </submittedName>
</protein>
<proteinExistence type="predicted"/>
<comment type="caution">
    <text evidence="1">The sequence shown here is derived from an EMBL/GenBank/DDBJ whole genome shotgun (WGS) entry which is preliminary data.</text>
</comment>
<dbReference type="Proteomes" id="UP000596742">
    <property type="component" value="Unassembled WGS sequence"/>
</dbReference>
<name>A0A8B6CY99_MYTGA</name>
<dbReference type="EMBL" id="UYJE01002500">
    <property type="protein sequence ID" value="VDI11350.1"/>
    <property type="molecule type" value="Genomic_DNA"/>
</dbReference>
<evidence type="ECO:0000313" key="1">
    <source>
        <dbReference type="EMBL" id="VDI11350.1"/>
    </source>
</evidence>
<dbReference type="SUPFAM" id="SSF55486">
    <property type="entry name" value="Metalloproteases ('zincins'), catalytic domain"/>
    <property type="match status" value="1"/>
</dbReference>
<dbReference type="GO" id="GO:0008237">
    <property type="term" value="F:metallopeptidase activity"/>
    <property type="evidence" value="ECO:0007669"/>
    <property type="project" value="InterPro"/>
</dbReference>
<evidence type="ECO:0000313" key="2">
    <source>
        <dbReference type="Proteomes" id="UP000596742"/>
    </source>
</evidence>
<organism evidence="1 2">
    <name type="scientific">Mytilus galloprovincialis</name>
    <name type="common">Mediterranean mussel</name>
    <dbReference type="NCBI Taxonomy" id="29158"/>
    <lineage>
        <taxon>Eukaryota</taxon>
        <taxon>Metazoa</taxon>
        <taxon>Spiralia</taxon>
        <taxon>Lophotrochozoa</taxon>
        <taxon>Mollusca</taxon>
        <taxon>Bivalvia</taxon>
        <taxon>Autobranchia</taxon>
        <taxon>Pteriomorphia</taxon>
        <taxon>Mytilida</taxon>
        <taxon>Mytiloidea</taxon>
        <taxon>Mytilidae</taxon>
        <taxon>Mytilinae</taxon>
        <taxon>Mytilus</taxon>
    </lineage>
</organism>
<dbReference type="InterPro" id="IPR024079">
    <property type="entry name" value="MetalloPept_cat_dom_sf"/>
</dbReference>
<keyword evidence="2" id="KW-1185">Reference proteome</keyword>
<accession>A0A8B6CY99</accession>
<gene>
    <name evidence="1" type="ORF">MGAL_10B055078</name>
</gene>
<dbReference type="Gene3D" id="3.40.390.10">
    <property type="entry name" value="Collagenase (Catalytic Domain)"/>
    <property type="match status" value="1"/>
</dbReference>
<dbReference type="OrthoDB" id="6097485at2759"/>
<reference evidence="1" key="1">
    <citation type="submission" date="2018-11" db="EMBL/GenBank/DDBJ databases">
        <authorList>
            <person name="Alioto T."/>
            <person name="Alioto T."/>
        </authorList>
    </citation>
    <scope>NUCLEOTIDE SEQUENCE</scope>
</reference>